<keyword evidence="1" id="KW-0472">Membrane</keyword>
<dbReference type="InterPro" id="IPR032030">
    <property type="entry name" value="YscD_cytoplasmic_dom"/>
</dbReference>
<name>A0A4R6UE36_9GAMM</name>
<dbReference type="EMBL" id="SNYM01000029">
    <property type="protein sequence ID" value="TDQ43423.1"/>
    <property type="molecule type" value="Genomic_DNA"/>
</dbReference>
<proteinExistence type="predicted"/>
<sequence>MAAVILEIFSRGRGQPQFRRVRQFPYRIGRAYDNDLILTDDAVSAHHLQLEQDAEGQIKVRNLSHENGTVLNKKRLGYVPSECELPSDLYVGHTHLRLLSPESVVAPTKRLQHTPGMNWFQTLPGGLIMLALVLAMNVFIGFSEQVLQRPLYQILTRELPVILSPLILATITAFISRLLLHRWQYPLHLSIACIAILLARGGMELVSLTSYYFTSEQAGSVVSNLMAATVFTALFAWQLRAFSTLTRERSTMIAIGIIWPLLLLFWLQAYVRAPDFRSQPDMHTALRVSDIRAESTLTPESFLQLTEAELREGLAESLAEHTEEVVEE</sequence>
<feature type="transmembrane region" description="Helical" evidence="1">
    <location>
        <begin position="162"/>
        <end position="180"/>
    </location>
</feature>
<feature type="transmembrane region" description="Helical" evidence="1">
    <location>
        <begin position="187"/>
        <end position="213"/>
    </location>
</feature>
<feature type="transmembrane region" description="Helical" evidence="1">
    <location>
        <begin position="219"/>
        <end position="239"/>
    </location>
</feature>
<dbReference type="Gene3D" id="2.60.200.20">
    <property type="match status" value="1"/>
</dbReference>
<reference evidence="3 4" key="1">
    <citation type="submission" date="2019-03" db="EMBL/GenBank/DDBJ databases">
        <title>Genomic Encyclopedia of Type Strains, Phase IV (KMG-IV): sequencing the most valuable type-strain genomes for metagenomic binning, comparative biology and taxonomic classification.</title>
        <authorList>
            <person name="Goeker M."/>
        </authorList>
    </citation>
    <scope>NUCLEOTIDE SEQUENCE [LARGE SCALE GENOMIC DNA]</scope>
    <source>
        <strain evidence="3 4">DSM 103792</strain>
    </source>
</reference>
<evidence type="ECO:0000259" key="2">
    <source>
        <dbReference type="PROSITE" id="PS50006"/>
    </source>
</evidence>
<dbReference type="RefSeq" id="WP_133593627.1">
    <property type="nucleotide sequence ID" value="NZ_CP037953.1"/>
</dbReference>
<keyword evidence="1" id="KW-0812">Transmembrane</keyword>
<gene>
    <name evidence="3" type="ORF">EV696_12913</name>
</gene>
<protein>
    <submittedName>
        <fullName evidence="3">Type III secretion system (T3SS) inner membrane Yop/YscD-like protein</fullName>
    </submittedName>
</protein>
<accession>A0A4R6UE36</accession>
<dbReference type="PROSITE" id="PS50006">
    <property type="entry name" value="FHA_DOMAIN"/>
    <property type="match status" value="1"/>
</dbReference>
<feature type="domain" description="FHA" evidence="2">
    <location>
        <begin position="26"/>
        <end position="76"/>
    </location>
</feature>
<dbReference type="CDD" id="cd00060">
    <property type="entry name" value="FHA"/>
    <property type="match status" value="1"/>
</dbReference>
<keyword evidence="4" id="KW-1185">Reference proteome</keyword>
<evidence type="ECO:0000313" key="3">
    <source>
        <dbReference type="EMBL" id="TDQ43423.1"/>
    </source>
</evidence>
<dbReference type="Proteomes" id="UP000295375">
    <property type="component" value="Unassembled WGS sequence"/>
</dbReference>
<evidence type="ECO:0000313" key="4">
    <source>
        <dbReference type="Proteomes" id="UP000295375"/>
    </source>
</evidence>
<evidence type="ECO:0000256" key="1">
    <source>
        <dbReference type="SAM" id="Phobius"/>
    </source>
</evidence>
<feature type="transmembrane region" description="Helical" evidence="1">
    <location>
        <begin position="119"/>
        <end position="142"/>
    </location>
</feature>
<dbReference type="InterPro" id="IPR008984">
    <property type="entry name" value="SMAD_FHA_dom_sf"/>
</dbReference>
<dbReference type="AlphaFoldDB" id="A0A4R6UE36"/>
<dbReference type="OrthoDB" id="5762105at2"/>
<dbReference type="SMART" id="SM00240">
    <property type="entry name" value="FHA"/>
    <property type="match status" value="1"/>
</dbReference>
<organism evidence="3 4">
    <name type="scientific">Permianibacter aggregans</name>
    <dbReference type="NCBI Taxonomy" id="1510150"/>
    <lineage>
        <taxon>Bacteria</taxon>
        <taxon>Pseudomonadati</taxon>
        <taxon>Pseudomonadota</taxon>
        <taxon>Gammaproteobacteria</taxon>
        <taxon>Pseudomonadales</taxon>
        <taxon>Pseudomonadaceae</taxon>
        <taxon>Permianibacter</taxon>
    </lineage>
</organism>
<keyword evidence="1" id="KW-1133">Transmembrane helix</keyword>
<dbReference type="SUPFAM" id="SSF49879">
    <property type="entry name" value="SMAD/FHA domain"/>
    <property type="match status" value="1"/>
</dbReference>
<feature type="transmembrane region" description="Helical" evidence="1">
    <location>
        <begin position="251"/>
        <end position="271"/>
    </location>
</feature>
<dbReference type="Pfam" id="PF16697">
    <property type="entry name" value="Yop-YscD_cpl"/>
    <property type="match status" value="1"/>
</dbReference>
<comment type="caution">
    <text evidence="3">The sequence shown here is derived from an EMBL/GenBank/DDBJ whole genome shotgun (WGS) entry which is preliminary data.</text>
</comment>
<dbReference type="InterPro" id="IPR000253">
    <property type="entry name" value="FHA_dom"/>
</dbReference>